<evidence type="ECO:0000256" key="1">
    <source>
        <dbReference type="SAM" id="Phobius"/>
    </source>
</evidence>
<proteinExistence type="predicted"/>
<dbReference type="AlphaFoldDB" id="A0A811VCU9"/>
<protein>
    <submittedName>
        <fullName evidence="2">(Mediterranean fruit fly) hypothetical protein</fullName>
    </submittedName>
</protein>
<evidence type="ECO:0000313" key="2">
    <source>
        <dbReference type="EMBL" id="CAD7012834.1"/>
    </source>
</evidence>
<keyword evidence="3" id="KW-1185">Reference proteome</keyword>
<dbReference type="Proteomes" id="UP000606786">
    <property type="component" value="Unassembled WGS sequence"/>
</dbReference>
<keyword evidence="1" id="KW-1133">Transmembrane helix</keyword>
<reference evidence="2" key="1">
    <citation type="submission" date="2020-11" db="EMBL/GenBank/DDBJ databases">
        <authorList>
            <person name="Whitehead M."/>
        </authorList>
    </citation>
    <scope>NUCLEOTIDE SEQUENCE</scope>
    <source>
        <strain evidence="2">EGII</strain>
    </source>
</reference>
<keyword evidence="1" id="KW-0472">Membrane</keyword>
<dbReference type="EMBL" id="CAJHJT010000056">
    <property type="protein sequence ID" value="CAD7012834.1"/>
    <property type="molecule type" value="Genomic_DNA"/>
</dbReference>
<gene>
    <name evidence="2" type="ORF">CCAP1982_LOCUS20934</name>
</gene>
<sequence>MALTLVLLASITTLLMAVAYFYWLRMNFWRARGIPHDKPSYLFGSFSGVSKQYSFAEVVRSMYQRYKGTGPFCGYFFFQRPAVMALDMQLNFHFALCTQTVVPVQISKSFSTIPKNGIFLKVERI</sequence>
<name>A0A811VCU9_CERCA</name>
<comment type="caution">
    <text evidence="2">The sequence shown here is derived from an EMBL/GenBank/DDBJ whole genome shotgun (WGS) entry which is preliminary data.</text>
</comment>
<organism evidence="2 3">
    <name type="scientific">Ceratitis capitata</name>
    <name type="common">Mediterranean fruit fly</name>
    <name type="synonym">Tephritis capitata</name>
    <dbReference type="NCBI Taxonomy" id="7213"/>
    <lineage>
        <taxon>Eukaryota</taxon>
        <taxon>Metazoa</taxon>
        <taxon>Ecdysozoa</taxon>
        <taxon>Arthropoda</taxon>
        <taxon>Hexapoda</taxon>
        <taxon>Insecta</taxon>
        <taxon>Pterygota</taxon>
        <taxon>Neoptera</taxon>
        <taxon>Endopterygota</taxon>
        <taxon>Diptera</taxon>
        <taxon>Brachycera</taxon>
        <taxon>Muscomorpha</taxon>
        <taxon>Tephritoidea</taxon>
        <taxon>Tephritidae</taxon>
        <taxon>Ceratitis</taxon>
        <taxon>Ceratitis</taxon>
    </lineage>
</organism>
<evidence type="ECO:0000313" key="3">
    <source>
        <dbReference type="Proteomes" id="UP000606786"/>
    </source>
</evidence>
<feature type="transmembrane region" description="Helical" evidence="1">
    <location>
        <begin position="6"/>
        <end position="24"/>
    </location>
</feature>
<keyword evidence="1" id="KW-0812">Transmembrane</keyword>
<accession>A0A811VCU9</accession>